<name>A0A916W483_9HYPH</name>
<organism evidence="1 2">
    <name type="scientific">Pelagibacterium lentulum</name>
    <dbReference type="NCBI Taxonomy" id="2029865"/>
    <lineage>
        <taxon>Bacteria</taxon>
        <taxon>Pseudomonadati</taxon>
        <taxon>Pseudomonadota</taxon>
        <taxon>Alphaproteobacteria</taxon>
        <taxon>Hyphomicrobiales</taxon>
        <taxon>Devosiaceae</taxon>
        <taxon>Pelagibacterium</taxon>
    </lineage>
</organism>
<keyword evidence="2" id="KW-1185">Reference proteome</keyword>
<dbReference type="AlphaFoldDB" id="A0A916W483"/>
<dbReference type="EMBL" id="BMKB01000013">
    <property type="protein sequence ID" value="GGA64603.1"/>
    <property type="molecule type" value="Genomic_DNA"/>
</dbReference>
<gene>
    <name evidence="1" type="ORF">GCM10011499_38830</name>
</gene>
<evidence type="ECO:0000313" key="1">
    <source>
        <dbReference type="EMBL" id="GGA64603.1"/>
    </source>
</evidence>
<accession>A0A916W483</accession>
<dbReference type="RefSeq" id="WP_127071378.1">
    <property type="nucleotide sequence ID" value="NZ_BMKB01000013.1"/>
</dbReference>
<protein>
    <submittedName>
        <fullName evidence="1">Uncharacterized protein</fullName>
    </submittedName>
</protein>
<reference evidence="1 2" key="1">
    <citation type="journal article" date="2014" name="Int. J. Syst. Evol. Microbiol.">
        <title>Complete genome sequence of Corynebacterium casei LMG S-19264T (=DSM 44701T), isolated from a smear-ripened cheese.</title>
        <authorList>
            <consortium name="US DOE Joint Genome Institute (JGI-PGF)"/>
            <person name="Walter F."/>
            <person name="Albersmeier A."/>
            <person name="Kalinowski J."/>
            <person name="Ruckert C."/>
        </authorList>
    </citation>
    <scope>NUCLEOTIDE SEQUENCE [LARGE SCALE GENOMIC DNA]</scope>
    <source>
        <strain evidence="1 2">CGMCC 1.15896</strain>
    </source>
</reference>
<proteinExistence type="predicted"/>
<sequence length="107" mass="11903">MTERVKQTLSGKMIRFVEATFAPINAEKGMSELGDDHELTLTVGQLREFYELAKAEPILHTELKQQRAWVAHWIEDVRAGLKPTPESLEARLVSVNDALSKATGAGK</sequence>
<dbReference type="Proteomes" id="UP000596977">
    <property type="component" value="Unassembled WGS sequence"/>
</dbReference>
<evidence type="ECO:0000313" key="2">
    <source>
        <dbReference type="Proteomes" id="UP000596977"/>
    </source>
</evidence>
<comment type="caution">
    <text evidence="1">The sequence shown here is derived from an EMBL/GenBank/DDBJ whole genome shotgun (WGS) entry which is preliminary data.</text>
</comment>